<dbReference type="EMBL" id="JBHTJL010000016">
    <property type="protein sequence ID" value="MFD1064124.1"/>
    <property type="molecule type" value="Genomic_DNA"/>
</dbReference>
<evidence type="ECO:0000313" key="1">
    <source>
        <dbReference type="EMBL" id="MFD1064124.1"/>
    </source>
</evidence>
<organism evidence="1 2">
    <name type="scientific">Winogradskyella litorisediminis</name>
    <dbReference type="NCBI Taxonomy" id="1156618"/>
    <lineage>
        <taxon>Bacteria</taxon>
        <taxon>Pseudomonadati</taxon>
        <taxon>Bacteroidota</taxon>
        <taxon>Flavobacteriia</taxon>
        <taxon>Flavobacteriales</taxon>
        <taxon>Flavobacteriaceae</taxon>
        <taxon>Winogradskyella</taxon>
    </lineage>
</organism>
<protein>
    <submittedName>
        <fullName evidence="1">Uncharacterized protein</fullName>
    </submittedName>
</protein>
<proteinExistence type="predicted"/>
<evidence type="ECO:0000313" key="2">
    <source>
        <dbReference type="Proteomes" id="UP001597013"/>
    </source>
</evidence>
<comment type="caution">
    <text evidence="1">The sequence shown here is derived from an EMBL/GenBank/DDBJ whole genome shotgun (WGS) entry which is preliminary data.</text>
</comment>
<reference evidence="2" key="1">
    <citation type="journal article" date="2019" name="Int. J. Syst. Evol. Microbiol.">
        <title>The Global Catalogue of Microorganisms (GCM) 10K type strain sequencing project: providing services to taxonomists for standard genome sequencing and annotation.</title>
        <authorList>
            <consortium name="The Broad Institute Genomics Platform"/>
            <consortium name="The Broad Institute Genome Sequencing Center for Infectious Disease"/>
            <person name="Wu L."/>
            <person name="Ma J."/>
        </authorList>
    </citation>
    <scope>NUCLEOTIDE SEQUENCE [LARGE SCALE GENOMIC DNA]</scope>
    <source>
        <strain evidence="2">CCUG 62215</strain>
    </source>
</reference>
<dbReference type="Proteomes" id="UP001597013">
    <property type="component" value="Unassembled WGS sequence"/>
</dbReference>
<sequence length="216" mass="25948">MNRIQTYEKLNGDEIKPSIQKFTKFLERIKVWNPDIEKKFESLEWKEEDNGFVYFPSTYFGFHKTDFSEIKVRPHLLAWTPAIDKTFKNNWISYELLIETGTIRNLKNGNYEEFTFEFIKKLTKEMAMEFNQTGIYFTDEVQDGEDFDGIRTTDSNKLWSFDYALIPKKLKELYGEKPKHYNINESDNWIESWNSNSWYEKIDTTDSQQRTEAINK</sequence>
<name>A0ABW3NBH3_9FLAO</name>
<keyword evidence="2" id="KW-1185">Reference proteome</keyword>
<gene>
    <name evidence="1" type="ORF">ACFQ1Q_12775</name>
</gene>
<dbReference type="RefSeq" id="WP_386132179.1">
    <property type="nucleotide sequence ID" value="NZ_JBHTJL010000016.1"/>
</dbReference>
<accession>A0ABW3NBH3</accession>